<evidence type="ECO:0000313" key="2">
    <source>
        <dbReference type="Proteomes" id="UP001140949"/>
    </source>
</evidence>
<name>A0AAX6G7Y5_IRIPA</name>
<accession>A0AAX6G7Y5</accession>
<dbReference type="Proteomes" id="UP001140949">
    <property type="component" value="Unassembled WGS sequence"/>
</dbReference>
<proteinExistence type="predicted"/>
<comment type="caution">
    <text evidence="1">The sequence shown here is derived from an EMBL/GenBank/DDBJ whole genome shotgun (WGS) entry which is preliminary data.</text>
</comment>
<dbReference type="EMBL" id="JANAVB010021998">
    <property type="protein sequence ID" value="KAJ6824593.1"/>
    <property type="molecule type" value="Genomic_DNA"/>
</dbReference>
<reference evidence="1" key="2">
    <citation type="submission" date="2023-04" db="EMBL/GenBank/DDBJ databases">
        <authorList>
            <person name="Bruccoleri R.E."/>
            <person name="Oakeley E.J."/>
            <person name="Faust A.-M."/>
            <person name="Dessus-Babus S."/>
            <person name="Altorfer M."/>
            <person name="Burckhardt D."/>
            <person name="Oertli M."/>
            <person name="Naumann U."/>
            <person name="Petersen F."/>
            <person name="Wong J."/>
        </authorList>
    </citation>
    <scope>NUCLEOTIDE SEQUENCE</scope>
    <source>
        <strain evidence="1">GSM-AAB239-AS_SAM_17_03QT</strain>
        <tissue evidence="1">Leaf</tissue>
    </source>
</reference>
<keyword evidence="2" id="KW-1185">Reference proteome</keyword>
<protein>
    <submittedName>
        <fullName evidence="1">Vegetative cell wall protein gp1-like</fullName>
    </submittedName>
</protein>
<reference evidence="1" key="1">
    <citation type="journal article" date="2023" name="GigaByte">
        <title>Genome assembly of the bearded iris, Iris pallida Lam.</title>
        <authorList>
            <person name="Bruccoleri R.E."/>
            <person name="Oakeley E.J."/>
            <person name="Faust A.M.E."/>
            <person name="Altorfer M."/>
            <person name="Dessus-Babus S."/>
            <person name="Burckhardt D."/>
            <person name="Oertli M."/>
            <person name="Naumann U."/>
            <person name="Petersen F."/>
            <person name="Wong J."/>
        </authorList>
    </citation>
    <scope>NUCLEOTIDE SEQUENCE</scope>
    <source>
        <strain evidence="1">GSM-AAB239-AS_SAM_17_03QT</strain>
    </source>
</reference>
<organism evidence="1 2">
    <name type="scientific">Iris pallida</name>
    <name type="common">Sweet iris</name>
    <dbReference type="NCBI Taxonomy" id="29817"/>
    <lineage>
        <taxon>Eukaryota</taxon>
        <taxon>Viridiplantae</taxon>
        <taxon>Streptophyta</taxon>
        <taxon>Embryophyta</taxon>
        <taxon>Tracheophyta</taxon>
        <taxon>Spermatophyta</taxon>
        <taxon>Magnoliopsida</taxon>
        <taxon>Liliopsida</taxon>
        <taxon>Asparagales</taxon>
        <taxon>Iridaceae</taxon>
        <taxon>Iridoideae</taxon>
        <taxon>Irideae</taxon>
        <taxon>Iris</taxon>
    </lineage>
</organism>
<dbReference type="AlphaFoldDB" id="A0AAX6G7Y5"/>
<evidence type="ECO:0000313" key="1">
    <source>
        <dbReference type="EMBL" id="KAJ6824593.1"/>
    </source>
</evidence>
<sequence>MAGVGDVRPGSCRREVGRGWRKLVGNRGVVGNEMVATPGNESRIWPEDSWPGRQQRAGRAIFGRPSWPWWWSFGDGRVAAIGRQWGEGAQWRLQCLFR</sequence>
<gene>
    <name evidence="1" type="ORF">M6B38_381605</name>
</gene>